<accession>A0A848KCQ2</accession>
<comment type="caution">
    <text evidence="1">The sequence shown here is derived from an EMBL/GenBank/DDBJ whole genome shotgun (WGS) entry which is preliminary data.</text>
</comment>
<keyword evidence="2" id="KW-1185">Reference proteome</keyword>
<gene>
    <name evidence="1" type="ORF">FGL95_16415</name>
</gene>
<dbReference type="AlphaFoldDB" id="A0A848KCQ2"/>
<dbReference type="RefSeq" id="WP_169588727.1">
    <property type="nucleotide sequence ID" value="NZ_VCQU01000005.1"/>
</dbReference>
<evidence type="ECO:0000313" key="1">
    <source>
        <dbReference type="EMBL" id="NMN96625.1"/>
    </source>
</evidence>
<name>A0A848KCQ2_9NOCA</name>
<dbReference type="InterPro" id="IPR046198">
    <property type="entry name" value="DUF6230"/>
</dbReference>
<evidence type="ECO:0000313" key="2">
    <source>
        <dbReference type="Proteomes" id="UP000535543"/>
    </source>
</evidence>
<dbReference type="EMBL" id="VCQU01000005">
    <property type="protein sequence ID" value="NMN96625.1"/>
    <property type="molecule type" value="Genomic_DNA"/>
</dbReference>
<protein>
    <recommendedName>
        <fullName evidence="3">Cholesterol esterase</fullName>
    </recommendedName>
</protein>
<reference evidence="1 2" key="2">
    <citation type="submission" date="2020-06" db="EMBL/GenBank/DDBJ databases">
        <title>Antribacter stalactiti gen. nov., sp. nov., a new member of the family Nacardiaceae isolated from a cave.</title>
        <authorList>
            <person name="Kim I.S."/>
        </authorList>
    </citation>
    <scope>NUCLEOTIDE SEQUENCE [LARGE SCALE GENOMIC DNA]</scope>
    <source>
        <strain evidence="1 2">YC2-7</strain>
    </source>
</reference>
<proteinExistence type="predicted"/>
<sequence>MRAVTRGGTSWRRTGILLLPALLGVLIVGALAIRGKMTLNLAITGQEFKVAANDLVAPKGLTIYPTGQQMKNEGETVPVVLATVPEAELADGMCISLRLTFPLIGTNTLRMRTTGDTKATNLTASARSMDVDEINITDLVAPMIVGQDASSLKGTEGGQPGAFGVEAQARGTVGSMRGTAVGAVIAGTLSISGIKVPDLSHGNGPDQECY</sequence>
<dbReference type="Pfam" id="PF19741">
    <property type="entry name" value="DUF6230"/>
    <property type="match status" value="1"/>
</dbReference>
<evidence type="ECO:0008006" key="3">
    <source>
        <dbReference type="Google" id="ProtNLM"/>
    </source>
</evidence>
<reference evidence="1 2" key="1">
    <citation type="submission" date="2019-05" db="EMBL/GenBank/DDBJ databases">
        <authorList>
            <person name="Lee S.D."/>
        </authorList>
    </citation>
    <scope>NUCLEOTIDE SEQUENCE [LARGE SCALE GENOMIC DNA]</scope>
    <source>
        <strain evidence="1 2">YC2-7</strain>
    </source>
</reference>
<dbReference type="Proteomes" id="UP000535543">
    <property type="component" value="Unassembled WGS sequence"/>
</dbReference>
<organism evidence="1 2">
    <name type="scientific">Antrihabitans stalactiti</name>
    <dbReference type="NCBI Taxonomy" id="2584121"/>
    <lineage>
        <taxon>Bacteria</taxon>
        <taxon>Bacillati</taxon>
        <taxon>Actinomycetota</taxon>
        <taxon>Actinomycetes</taxon>
        <taxon>Mycobacteriales</taxon>
        <taxon>Nocardiaceae</taxon>
        <taxon>Antrihabitans</taxon>
    </lineage>
</organism>